<dbReference type="SUPFAM" id="SSF52833">
    <property type="entry name" value="Thioredoxin-like"/>
    <property type="match status" value="1"/>
</dbReference>
<accession>A0A2N0BA77</accession>
<proteinExistence type="predicted"/>
<reference evidence="2 4" key="2">
    <citation type="journal article" date="2018" name="Microb. Genom.">
        <title>Deciphering the unexplored Leptospira diversity from soils uncovers genomic evolution to virulence.</title>
        <authorList>
            <person name="Thibeaux R."/>
            <person name="Iraola G."/>
            <person name="Ferres I."/>
            <person name="Bierque E."/>
            <person name="Girault D."/>
            <person name="Soupe-Gilbert M.E."/>
            <person name="Picardeau M."/>
            <person name="Goarant C."/>
        </authorList>
    </citation>
    <scope>NUCLEOTIDE SEQUENCE [LARGE SCALE GENOMIC DNA]</scope>
    <source>
        <strain evidence="2 4">ATI7-C-A5</strain>
    </source>
</reference>
<dbReference type="InterPro" id="IPR000866">
    <property type="entry name" value="AhpC/TSA"/>
</dbReference>
<comment type="caution">
    <text evidence="3">The sequence shown here is derived from an EMBL/GenBank/DDBJ whole genome shotgun (WGS) entry which is preliminary data.</text>
</comment>
<dbReference type="GO" id="GO:0016209">
    <property type="term" value="F:antioxidant activity"/>
    <property type="evidence" value="ECO:0007669"/>
    <property type="project" value="InterPro"/>
</dbReference>
<reference evidence="3" key="1">
    <citation type="submission" date="2017-07" db="EMBL/GenBank/DDBJ databases">
        <title>Leptospira spp. isolated from tropical soils.</title>
        <authorList>
            <person name="Thibeaux R."/>
            <person name="Iraola G."/>
            <person name="Ferres I."/>
            <person name="Bierque E."/>
            <person name="Girault D."/>
            <person name="Soupe-Gilbert M.-E."/>
            <person name="Picardeau M."/>
            <person name="Goarant C."/>
        </authorList>
    </citation>
    <scope>NUCLEOTIDE SEQUENCE [LARGE SCALE GENOMIC DNA]</scope>
    <source>
        <strain evidence="3">ATI7-C-A5</strain>
    </source>
</reference>
<dbReference type="Proteomes" id="UP000232122">
    <property type="component" value="Unassembled WGS sequence"/>
</dbReference>
<evidence type="ECO:0000313" key="2">
    <source>
        <dbReference type="EMBL" id="MDV6235476.1"/>
    </source>
</evidence>
<evidence type="ECO:0000259" key="1">
    <source>
        <dbReference type="PROSITE" id="PS51352"/>
    </source>
</evidence>
<protein>
    <submittedName>
        <fullName evidence="2">Peroxiredoxin-like family protein</fullName>
    </submittedName>
</protein>
<keyword evidence="4" id="KW-1185">Reference proteome</keyword>
<dbReference type="Gene3D" id="3.40.30.10">
    <property type="entry name" value="Glutaredoxin"/>
    <property type="match status" value="1"/>
</dbReference>
<dbReference type="Pfam" id="PF00578">
    <property type="entry name" value="AhpC-TSA"/>
    <property type="match status" value="1"/>
</dbReference>
<dbReference type="InterPro" id="IPR036249">
    <property type="entry name" value="Thioredoxin-like_sf"/>
</dbReference>
<dbReference type="RefSeq" id="WP_100764910.1">
    <property type="nucleotide sequence ID" value="NZ_NPEF02000008.1"/>
</dbReference>
<dbReference type="CDD" id="cd02970">
    <property type="entry name" value="PRX_like2"/>
    <property type="match status" value="1"/>
</dbReference>
<feature type="domain" description="Thioredoxin" evidence="1">
    <location>
        <begin position="3"/>
        <end position="182"/>
    </location>
</feature>
<reference evidence="2" key="3">
    <citation type="submission" date="2023-10" db="EMBL/GenBank/DDBJ databases">
        <authorList>
            <person name="Picardeau M."/>
            <person name="Thibeaux R."/>
        </authorList>
    </citation>
    <scope>NUCLEOTIDE SEQUENCE</scope>
    <source>
        <strain evidence="2">ATI7-C-A5</strain>
    </source>
</reference>
<evidence type="ECO:0000313" key="4">
    <source>
        <dbReference type="Proteomes" id="UP000232122"/>
    </source>
</evidence>
<dbReference type="AlphaFoldDB" id="A0A2N0BA77"/>
<sequence>MGLKVGDFAKDFSVRDYLGNTIGLKDLKDKYTLLAFFRNAECALCNLRVHQLLKVYPDLQNRGLGILAVFESDAERIRASVGKTSVPFSLIPDPENDLYRLYGVGFSWIGVFKTMLTSQKEIGEAADLGFEMKKVPGMKMDRMPAEFLIGPDLRLRIVKFSKKVTDHIPLNELKGILKDVSRPQYEKTV</sequence>
<dbReference type="OrthoDB" id="9809746at2"/>
<gene>
    <name evidence="2" type="ORF">CH379_007545</name>
    <name evidence="3" type="ORF">CH379_08055</name>
</gene>
<name>A0A2N0BA77_9LEPT</name>
<dbReference type="PROSITE" id="PS51352">
    <property type="entry name" value="THIOREDOXIN_2"/>
    <property type="match status" value="1"/>
</dbReference>
<dbReference type="EMBL" id="NPEF01000064">
    <property type="protein sequence ID" value="PJZ93413.1"/>
    <property type="molecule type" value="Genomic_DNA"/>
</dbReference>
<dbReference type="EMBL" id="NPEF02000008">
    <property type="protein sequence ID" value="MDV6235476.1"/>
    <property type="molecule type" value="Genomic_DNA"/>
</dbReference>
<dbReference type="GO" id="GO:0016491">
    <property type="term" value="F:oxidoreductase activity"/>
    <property type="evidence" value="ECO:0007669"/>
    <property type="project" value="InterPro"/>
</dbReference>
<organism evidence="3">
    <name type="scientific">Leptospira ellisii</name>
    <dbReference type="NCBI Taxonomy" id="2023197"/>
    <lineage>
        <taxon>Bacteria</taxon>
        <taxon>Pseudomonadati</taxon>
        <taxon>Spirochaetota</taxon>
        <taxon>Spirochaetia</taxon>
        <taxon>Leptospirales</taxon>
        <taxon>Leptospiraceae</taxon>
        <taxon>Leptospira</taxon>
    </lineage>
</organism>
<dbReference type="InterPro" id="IPR013766">
    <property type="entry name" value="Thioredoxin_domain"/>
</dbReference>
<evidence type="ECO:0000313" key="3">
    <source>
        <dbReference type="EMBL" id="PJZ93413.1"/>
    </source>
</evidence>